<feature type="transmembrane region" description="Helical" evidence="6">
    <location>
        <begin position="54"/>
        <end position="71"/>
    </location>
</feature>
<feature type="transmembrane region" description="Helical" evidence="6">
    <location>
        <begin position="381"/>
        <end position="403"/>
    </location>
</feature>
<keyword evidence="3 6" id="KW-1133">Transmembrane helix</keyword>
<name>A0A6G1HYC0_9PEZI</name>
<feature type="transmembrane region" description="Helical" evidence="6">
    <location>
        <begin position="418"/>
        <end position="439"/>
    </location>
</feature>
<dbReference type="OrthoDB" id="262547at2759"/>
<dbReference type="EMBL" id="ML996694">
    <property type="protein sequence ID" value="KAF2400837.1"/>
    <property type="molecule type" value="Genomic_DNA"/>
</dbReference>
<evidence type="ECO:0000256" key="4">
    <source>
        <dbReference type="ARBA" id="ARBA00023136"/>
    </source>
</evidence>
<evidence type="ECO:0000256" key="3">
    <source>
        <dbReference type="ARBA" id="ARBA00022989"/>
    </source>
</evidence>
<dbReference type="AlphaFoldDB" id="A0A6G1HYC0"/>
<feature type="transmembrane region" description="Helical" evidence="6">
    <location>
        <begin position="314"/>
        <end position="331"/>
    </location>
</feature>
<protein>
    <recommendedName>
        <fullName evidence="9">Zinc/iron permease</fullName>
    </recommendedName>
</protein>
<dbReference type="InterPro" id="IPR003689">
    <property type="entry name" value="ZIP"/>
</dbReference>
<dbReference type="GO" id="GO:0005385">
    <property type="term" value="F:zinc ion transmembrane transporter activity"/>
    <property type="evidence" value="ECO:0007669"/>
    <property type="project" value="TreeGrafter"/>
</dbReference>
<reference evidence="7" key="1">
    <citation type="journal article" date="2020" name="Stud. Mycol.">
        <title>101 Dothideomycetes genomes: a test case for predicting lifestyles and emergence of pathogens.</title>
        <authorList>
            <person name="Haridas S."/>
            <person name="Albert R."/>
            <person name="Binder M."/>
            <person name="Bloem J."/>
            <person name="Labutti K."/>
            <person name="Salamov A."/>
            <person name="Andreopoulos B."/>
            <person name="Baker S."/>
            <person name="Barry K."/>
            <person name="Bills G."/>
            <person name="Bluhm B."/>
            <person name="Cannon C."/>
            <person name="Castanera R."/>
            <person name="Culley D."/>
            <person name="Daum C."/>
            <person name="Ezra D."/>
            <person name="Gonzalez J."/>
            <person name="Henrissat B."/>
            <person name="Kuo A."/>
            <person name="Liang C."/>
            <person name="Lipzen A."/>
            <person name="Lutzoni F."/>
            <person name="Magnuson J."/>
            <person name="Mondo S."/>
            <person name="Nolan M."/>
            <person name="Ohm R."/>
            <person name="Pangilinan J."/>
            <person name="Park H.-J."/>
            <person name="Ramirez L."/>
            <person name="Alfaro M."/>
            <person name="Sun H."/>
            <person name="Tritt A."/>
            <person name="Yoshinaga Y."/>
            <person name="Zwiers L.-H."/>
            <person name="Turgeon B."/>
            <person name="Goodwin S."/>
            <person name="Spatafora J."/>
            <person name="Crous P."/>
            <person name="Grigoriev I."/>
        </authorList>
    </citation>
    <scope>NUCLEOTIDE SEQUENCE</scope>
    <source>
        <strain evidence="7">CBS 262.69</strain>
    </source>
</reference>
<gene>
    <name evidence="7" type="ORF">EJ06DRAFT_529933</name>
</gene>
<feature type="region of interest" description="Disordered" evidence="5">
    <location>
        <begin position="255"/>
        <end position="308"/>
    </location>
</feature>
<accession>A0A6G1HYC0</accession>
<feature type="transmembrane region" description="Helical" evidence="6">
    <location>
        <begin position="83"/>
        <end position="103"/>
    </location>
</feature>
<dbReference type="Pfam" id="PF02535">
    <property type="entry name" value="Zip"/>
    <property type="match status" value="1"/>
</dbReference>
<evidence type="ECO:0008006" key="9">
    <source>
        <dbReference type="Google" id="ProtNLM"/>
    </source>
</evidence>
<dbReference type="PANTHER" id="PTHR11040">
    <property type="entry name" value="ZINC/IRON TRANSPORTER"/>
    <property type="match status" value="1"/>
</dbReference>
<evidence type="ECO:0000256" key="1">
    <source>
        <dbReference type="ARBA" id="ARBA00004141"/>
    </source>
</evidence>
<feature type="non-terminal residue" evidence="7">
    <location>
        <position position="472"/>
    </location>
</feature>
<keyword evidence="4 6" id="KW-0472">Membrane</keyword>
<keyword evidence="2 6" id="KW-0812">Transmembrane</keyword>
<evidence type="ECO:0000256" key="6">
    <source>
        <dbReference type="SAM" id="Phobius"/>
    </source>
</evidence>
<feature type="transmembrane region" description="Helical" evidence="6">
    <location>
        <begin position="12"/>
        <end position="33"/>
    </location>
</feature>
<dbReference type="Proteomes" id="UP000799640">
    <property type="component" value="Unassembled WGS sequence"/>
</dbReference>
<proteinExistence type="predicted"/>
<feature type="transmembrane region" description="Helical" evidence="6">
    <location>
        <begin position="351"/>
        <end position="374"/>
    </location>
</feature>
<sequence length="472" mass="51475">MLLDNDTRGWIMSVLSGVANMIGASFICVDIVARWIRPSSTFRIQDSDPFLSSALSLSFGVMLFLALYSMLPKARSSLQQGGFSPSASAWILIALFLVGALGIQVASRVLHRFIPTHIVDCEHTHEDEENGFPHLPDHPPHMPRRRSSHIQKAYGTNGQSHAETQPLLAETREREDLKPIRRPTLKETVSQLVLNTKICDDNGRCYGFTDPCGAECFKIVNRASLRPLSHMHQKAAMPSEHLLPHVGEEATTLTQLDGPFSDSETNTSARSPHRARSSHSHHSHHSHNSHANHSHHSHDHNHAASHHHHVPENAFLSIGLQTSLAIALHKIPEGFITYATNHVNPRLGVSVFLTLFIHNITEGFAMALPLYLAFNSRPKAMLWSTLLGGLTQPLGAGIAAIWLGGKYGDGGAGPVGEAVYGSLFAVVAGIMASVALQLFSESLERTHNRNLCMTFAFVGMGILGMSSAMTAS</sequence>
<dbReference type="GO" id="GO:0016020">
    <property type="term" value="C:membrane"/>
    <property type="evidence" value="ECO:0007669"/>
    <property type="project" value="UniProtKB-SubCell"/>
</dbReference>
<feature type="compositionally biased region" description="Basic residues" evidence="5">
    <location>
        <begin position="271"/>
        <end position="308"/>
    </location>
</feature>
<evidence type="ECO:0000313" key="8">
    <source>
        <dbReference type="Proteomes" id="UP000799640"/>
    </source>
</evidence>
<feature type="transmembrane region" description="Helical" evidence="6">
    <location>
        <begin position="451"/>
        <end position="471"/>
    </location>
</feature>
<organism evidence="7 8">
    <name type="scientific">Trichodelitschia bisporula</name>
    <dbReference type="NCBI Taxonomy" id="703511"/>
    <lineage>
        <taxon>Eukaryota</taxon>
        <taxon>Fungi</taxon>
        <taxon>Dikarya</taxon>
        <taxon>Ascomycota</taxon>
        <taxon>Pezizomycotina</taxon>
        <taxon>Dothideomycetes</taxon>
        <taxon>Dothideomycetes incertae sedis</taxon>
        <taxon>Phaeotrichales</taxon>
        <taxon>Phaeotrichaceae</taxon>
        <taxon>Trichodelitschia</taxon>
    </lineage>
</organism>
<keyword evidence="8" id="KW-1185">Reference proteome</keyword>
<dbReference type="PANTHER" id="PTHR11040:SF210">
    <property type="entry name" value="ZINC-REGULATED TRANSPORTER 3"/>
    <property type="match status" value="1"/>
</dbReference>
<evidence type="ECO:0000313" key="7">
    <source>
        <dbReference type="EMBL" id="KAF2400837.1"/>
    </source>
</evidence>
<evidence type="ECO:0000256" key="2">
    <source>
        <dbReference type="ARBA" id="ARBA00022692"/>
    </source>
</evidence>
<feature type="region of interest" description="Disordered" evidence="5">
    <location>
        <begin position="127"/>
        <end position="149"/>
    </location>
</feature>
<comment type="subcellular location">
    <subcellularLocation>
        <location evidence="1">Membrane</location>
        <topology evidence="1">Multi-pass membrane protein</topology>
    </subcellularLocation>
</comment>
<evidence type="ECO:0000256" key="5">
    <source>
        <dbReference type="SAM" id="MobiDB-lite"/>
    </source>
</evidence>